<evidence type="ECO:0000256" key="1">
    <source>
        <dbReference type="SAM" id="MobiDB-lite"/>
    </source>
</evidence>
<sequence>MAEAGGVGRSGEDDQGGEEERGGGAAAAEVQVYCAVGKEAGREWRANLRWVLANFPRSRHRLVLAHVHRPPHRINMMGAWVPVSQLAEHEVAAYSKLEEERATKALDVLIDICASQRVRSFLRPHQLLLPSFLLMMRRSSF</sequence>
<dbReference type="AlphaFoldDB" id="A0A8R7UI66"/>
<reference evidence="2" key="3">
    <citation type="submission" date="2022-06" db="UniProtKB">
        <authorList>
            <consortium name="EnsemblPlants"/>
        </authorList>
    </citation>
    <scope>IDENTIFICATION</scope>
</reference>
<organism evidence="2 3">
    <name type="scientific">Triticum urartu</name>
    <name type="common">Red wild einkorn</name>
    <name type="synonym">Crithodium urartu</name>
    <dbReference type="NCBI Taxonomy" id="4572"/>
    <lineage>
        <taxon>Eukaryota</taxon>
        <taxon>Viridiplantae</taxon>
        <taxon>Streptophyta</taxon>
        <taxon>Embryophyta</taxon>
        <taxon>Tracheophyta</taxon>
        <taxon>Spermatophyta</taxon>
        <taxon>Magnoliopsida</taxon>
        <taxon>Liliopsida</taxon>
        <taxon>Poales</taxon>
        <taxon>Poaceae</taxon>
        <taxon>BOP clade</taxon>
        <taxon>Pooideae</taxon>
        <taxon>Triticodae</taxon>
        <taxon>Triticeae</taxon>
        <taxon>Triticinae</taxon>
        <taxon>Triticum</taxon>
    </lineage>
</organism>
<dbReference type="Proteomes" id="UP000015106">
    <property type="component" value="Chromosome 5"/>
</dbReference>
<evidence type="ECO:0000313" key="3">
    <source>
        <dbReference type="Proteomes" id="UP000015106"/>
    </source>
</evidence>
<proteinExistence type="predicted"/>
<reference evidence="3" key="1">
    <citation type="journal article" date="2013" name="Nature">
        <title>Draft genome of the wheat A-genome progenitor Triticum urartu.</title>
        <authorList>
            <person name="Ling H.Q."/>
            <person name="Zhao S."/>
            <person name="Liu D."/>
            <person name="Wang J."/>
            <person name="Sun H."/>
            <person name="Zhang C."/>
            <person name="Fan H."/>
            <person name="Li D."/>
            <person name="Dong L."/>
            <person name="Tao Y."/>
            <person name="Gao C."/>
            <person name="Wu H."/>
            <person name="Li Y."/>
            <person name="Cui Y."/>
            <person name="Guo X."/>
            <person name="Zheng S."/>
            <person name="Wang B."/>
            <person name="Yu K."/>
            <person name="Liang Q."/>
            <person name="Yang W."/>
            <person name="Lou X."/>
            <person name="Chen J."/>
            <person name="Feng M."/>
            <person name="Jian J."/>
            <person name="Zhang X."/>
            <person name="Luo G."/>
            <person name="Jiang Y."/>
            <person name="Liu J."/>
            <person name="Wang Z."/>
            <person name="Sha Y."/>
            <person name="Zhang B."/>
            <person name="Wu H."/>
            <person name="Tang D."/>
            <person name="Shen Q."/>
            <person name="Xue P."/>
            <person name="Zou S."/>
            <person name="Wang X."/>
            <person name="Liu X."/>
            <person name="Wang F."/>
            <person name="Yang Y."/>
            <person name="An X."/>
            <person name="Dong Z."/>
            <person name="Zhang K."/>
            <person name="Zhang X."/>
            <person name="Luo M.C."/>
            <person name="Dvorak J."/>
            <person name="Tong Y."/>
            <person name="Wang J."/>
            <person name="Yang H."/>
            <person name="Li Z."/>
            <person name="Wang D."/>
            <person name="Zhang A."/>
            <person name="Wang J."/>
        </authorList>
    </citation>
    <scope>NUCLEOTIDE SEQUENCE</scope>
    <source>
        <strain evidence="3">cv. G1812</strain>
    </source>
</reference>
<reference evidence="2" key="2">
    <citation type="submission" date="2018-03" db="EMBL/GenBank/DDBJ databases">
        <title>The Triticum urartu genome reveals the dynamic nature of wheat genome evolution.</title>
        <authorList>
            <person name="Ling H."/>
            <person name="Ma B."/>
            <person name="Shi X."/>
            <person name="Liu H."/>
            <person name="Dong L."/>
            <person name="Sun H."/>
            <person name="Cao Y."/>
            <person name="Gao Q."/>
            <person name="Zheng S."/>
            <person name="Li Y."/>
            <person name="Yu Y."/>
            <person name="Du H."/>
            <person name="Qi M."/>
            <person name="Li Y."/>
            <person name="Yu H."/>
            <person name="Cui Y."/>
            <person name="Wang N."/>
            <person name="Chen C."/>
            <person name="Wu H."/>
            <person name="Zhao Y."/>
            <person name="Zhang J."/>
            <person name="Li Y."/>
            <person name="Zhou W."/>
            <person name="Zhang B."/>
            <person name="Hu W."/>
            <person name="Eijk M."/>
            <person name="Tang J."/>
            <person name="Witsenboer H."/>
            <person name="Zhao S."/>
            <person name="Li Z."/>
            <person name="Zhang A."/>
            <person name="Wang D."/>
            <person name="Liang C."/>
        </authorList>
    </citation>
    <scope>NUCLEOTIDE SEQUENCE [LARGE SCALE GENOMIC DNA]</scope>
    <source>
        <strain evidence="2">cv. G1812</strain>
    </source>
</reference>
<accession>A0A8R7UI66</accession>
<protein>
    <recommendedName>
        <fullName evidence="4">U-box domain-containing protein 33</fullName>
    </recommendedName>
</protein>
<dbReference type="EnsemblPlants" id="TuG1812G0500002370.01.T02">
    <property type="protein sequence ID" value="TuG1812G0500002370.01.T02"/>
    <property type="gene ID" value="TuG1812G0500002370.01"/>
</dbReference>
<name>A0A8R7UI66_TRIUA</name>
<gene>
    <name evidence="2" type="primary">LOC125509288</name>
</gene>
<evidence type="ECO:0000313" key="2">
    <source>
        <dbReference type="EnsemblPlants" id="TuG1812G0500002370.01.T02"/>
    </source>
</evidence>
<feature type="region of interest" description="Disordered" evidence="1">
    <location>
        <begin position="1"/>
        <end position="24"/>
    </location>
</feature>
<keyword evidence="3" id="KW-1185">Reference proteome</keyword>
<evidence type="ECO:0008006" key="4">
    <source>
        <dbReference type="Google" id="ProtNLM"/>
    </source>
</evidence>
<dbReference type="Gramene" id="TuG1812G0500002370.01.T02">
    <property type="protein sequence ID" value="TuG1812G0500002370.01.T02"/>
    <property type="gene ID" value="TuG1812G0500002370.01"/>
</dbReference>